<feature type="compositionally biased region" description="Acidic residues" evidence="1">
    <location>
        <begin position="157"/>
        <end position="168"/>
    </location>
</feature>
<comment type="caution">
    <text evidence="3">The sequence shown here is derived from an EMBL/GenBank/DDBJ whole genome shotgun (WGS) entry which is preliminary data.</text>
</comment>
<dbReference type="InterPro" id="IPR024441">
    <property type="entry name" value="Homeodomain1_C"/>
</dbReference>
<feature type="domain" description="Mating-type protein C-terminal" evidence="2">
    <location>
        <begin position="28"/>
        <end position="82"/>
    </location>
</feature>
<name>A0A9P6ZTJ2_9AGAM</name>
<proteinExistence type="predicted"/>
<dbReference type="Pfam" id="PF12737">
    <property type="entry name" value="Mating_C"/>
    <property type="match status" value="1"/>
</dbReference>
<sequence>MFKFIRRVSSSFLPRPDRPWRDDATSNAPTIGRKRRFSFVDDDDDDSASTSVKKIRGDSTQAEGSTLPIPAVSDKKEGEDVKSVTQGVKDVELDEKKLDSSFGPEEVPLPDSPGRTPQLDTPSIEAAASTASEEEADKKDAQDDSDADSVASSSEVILDEGQPEDDSKDDTKTLSTSAAEDAPITEGTPIADDTPAVTETEV</sequence>
<feature type="region of interest" description="Disordered" evidence="1">
    <location>
        <begin position="15"/>
        <end position="202"/>
    </location>
</feature>
<protein>
    <recommendedName>
        <fullName evidence="2">Mating-type protein C-terminal domain-containing protein</fullName>
    </recommendedName>
</protein>
<evidence type="ECO:0000256" key="1">
    <source>
        <dbReference type="SAM" id="MobiDB-lite"/>
    </source>
</evidence>
<evidence type="ECO:0000313" key="3">
    <source>
        <dbReference type="EMBL" id="KAG1776494.1"/>
    </source>
</evidence>
<dbReference type="Proteomes" id="UP000714275">
    <property type="component" value="Unassembled WGS sequence"/>
</dbReference>
<feature type="compositionally biased region" description="Basic and acidic residues" evidence="1">
    <location>
        <begin position="15"/>
        <end position="24"/>
    </location>
</feature>
<evidence type="ECO:0000313" key="4">
    <source>
        <dbReference type="Proteomes" id="UP000714275"/>
    </source>
</evidence>
<dbReference type="EMBL" id="JABBWD010000026">
    <property type="protein sequence ID" value="KAG1776494.1"/>
    <property type="molecule type" value="Genomic_DNA"/>
</dbReference>
<feature type="compositionally biased region" description="Polar residues" evidence="1">
    <location>
        <begin position="48"/>
        <end position="64"/>
    </location>
</feature>
<feature type="compositionally biased region" description="Basic and acidic residues" evidence="1">
    <location>
        <begin position="89"/>
        <end position="99"/>
    </location>
</feature>
<evidence type="ECO:0000259" key="2">
    <source>
        <dbReference type="Pfam" id="PF12737"/>
    </source>
</evidence>
<gene>
    <name evidence="3" type="ORF">EV702DRAFT_971282</name>
</gene>
<dbReference type="AlphaFoldDB" id="A0A9P6ZTJ2"/>
<accession>A0A9P6ZTJ2</accession>
<keyword evidence="4" id="KW-1185">Reference proteome</keyword>
<organism evidence="3 4">
    <name type="scientific">Suillus placidus</name>
    <dbReference type="NCBI Taxonomy" id="48579"/>
    <lineage>
        <taxon>Eukaryota</taxon>
        <taxon>Fungi</taxon>
        <taxon>Dikarya</taxon>
        <taxon>Basidiomycota</taxon>
        <taxon>Agaricomycotina</taxon>
        <taxon>Agaricomycetes</taxon>
        <taxon>Agaricomycetidae</taxon>
        <taxon>Boletales</taxon>
        <taxon>Suillineae</taxon>
        <taxon>Suillaceae</taxon>
        <taxon>Suillus</taxon>
    </lineage>
</organism>
<reference evidence="3" key="1">
    <citation type="journal article" date="2020" name="New Phytol.">
        <title>Comparative genomics reveals dynamic genome evolution in host specialist ectomycorrhizal fungi.</title>
        <authorList>
            <person name="Lofgren L.A."/>
            <person name="Nguyen N.H."/>
            <person name="Vilgalys R."/>
            <person name="Ruytinx J."/>
            <person name="Liao H.L."/>
            <person name="Branco S."/>
            <person name="Kuo A."/>
            <person name="LaButti K."/>
            <person name="Lipzen A."/>
            <person name="Andreopoulos W."/>
            <person name="Pangilinan J."/>
            <person name="Riley R."/>
            <person name="Hundley H."/>
            <person name="Na H."/>
            <person name="Barry K."/>
            <person name="Grigoriev I.V."/>
            <person name="Stajich J.E."/>
            <person name="Kennedy P.G."/>
        </authorList>
    </citation>
    <scope>NUCLEOTIDE SEQUENCE</scope>
    <source>
        <strain evidence="3">DOB743</strain>
    </source>
</reference>
<dbReference type="OrthoDB" id="3269227at2759"/>
<feature type="compositionally biased region" description="Basic and acidic residues" evidence="1">
    <location>
        <begin position="73"/>
        <end position="82"/>
    </location>
</feature>